<organism evidence="1">
    <name type="scientific">marine sediment metagenome</name>
    <dbReference type="NCBI Taxonomy" id="412755"/>
    <lineage>
        <taxon>unclassified sequences</taxon>
        <taxon>metagenomes</taxon>
        <taxon>ecological metagenomes</taxon>
    </lineage>
</organism>
<reference evidence="1" key="1">
    <citation type="journal article" date="2015" name="Nature">
        <title>Complex archaea that bridge the gap between prokaryotes and eukaryotes.</title>
        <authorList>
            <person name="Spang A."/>
            <person name="Saw J.H."/>
            <person name="Jorgensen S.L."/>
            <person name="Zaremba-Niedzwiedzka K."/>
            <person name="Martijn J."/>
            <person name="Lind A.E."/>
            <person name="van Eijk R."/>
            <person name="Schleper C."/>
            <person name="Guy L."/>
            <person name="Ettema T.J."/>
        </authorList>
    </citation>
    <scope>NUCLEOTIDE SEQUENCE</scope>
</reference>
<accession>A0A0F9DMF0</accession>
<evidence type="ECO:0000313" key="1">
    <source>
        <dbReference type="EMBL" id="KKL13158.1"/>
    </source>
</evidence>
<sequence length="79" mass="9054">MTRGVGRSAGARSGKYKRLRPFRAKTTRCRFNSKVRPHLTNIPIGQQGIAFDRLELDAWVEDYISRNGRPGLPKGDRIW</sequence>
<protein>
    <submittedName>
        <fullName evidence="1">Uncharacterized protein</fullName>
    </submittedName>
</protein>
<dbReference type="AlphaFoldDB" id="A0A0F9DMF0"/>
<feature type="non-terminal residue" evidence="1">
    <location>
        <position position="79"/>
    </location>
</feature>
<gene>
    <name evidence="1" type="ORF">LCGC14_2528540</name>
</gene>
<name>A0A0F9DMF0_9ZZZZ</name>
<proteinExistence type="predicted"/>
<dbReference type="EMBL" id="LAZR01040973">
    <property type="protein sequence ID" value="KKL13158.1"/>
    <property type="molecule type" value="Genomic_DNA"/>
</dbReference>
<comment type="caution">
    <text evidence="1">The sequence shown here is derived from an EMBL/GenBank/DDBJ whole genome shotgun (WGS) entry which is preliminary data.</text>
</comment>